<dbReference type="AlphaFoldDB" id="A0A1G5S2M1"/>
<evidence type="ECO:0000313" key="2">
    <source>
        <dbReference type="Proteomes" id="UP000199208"/>
    </source>
</evidence>
<proteinExistence type="predicted"/>
<dbReference type="Proteomes" id="UP000199208">
    <property type="component" value="Unassembled WGS sequence"/>
</dbReference>
<accession>A0A1G5S2M1</accession>
<name>A0A1G5S2M1_9FIRM</name>
<dbReference type="STRING" id="1120920.SAMN03080599_02244"/>
<dbReference type="EMBL" id="FMWL01000012">
    <property type="protein sequence ID" value="SCZ80387.1"/>
    <property type="molecule type" value="Genomic_DNA"/>
</dbReference>
<gene>
    <name evidence="1" type="ORF">SAMN03080599_02244</name>
</gene>
<organism evidence="1 2">
    <name type="scientific">Acidaminobacter hydrogenoformans DSM 2784</name>
    <dbReference type="NCBI Taxonomy" id="1120920"/>
    <lineage>
        <taxon>Bacteria</taxon>
        <taxon>Bacillati</taxon>
        <taxon>Bacillota</taxon>
        <taxon>Clostridia</taxon>
        <taxon>Peptostreptococcales</taxon>
        <taxon>Acidaminobacteraceae</taxon>
        <taxon>Acidaminobacter</taxon>
    </lineage>
</organism>
<sequence>MANATYVLEIDWNNDDDFSDVYEAVTTNVISIETRRGRDYASQLTGRTSPGRLIAVLKNPSGLYSSYNTLSPLYGSILPGRKVRLRTTAPVASTLWTGVLSRITPTGSNFGVPTVQLEAIGPLARLNYKSISAIKLLSQTTGAIMDEILDQAGWPAGERSIDTGEMSIDVWYENNINAFGALREIEETELGFIYEDKSGYFVFEDRHHRLTGSHIISQQTYSDAPAASMSYTSIEQIDALDEIYNEVIVGVQSYTIGSAVTTLWTLDGETLTVKAGYTSTIWAEYPNVAVDTNSGALVDTWTTPVKGVDLVQSDTSYSDLDVVATKFANSMKIAITNNSAVTVTFTLVRARGIKITKNTAVTIQNADADSISKYGTRTYKLPSKWLQSTLAAEDYAAYIIGDYKDPSPKISLRYIANKNSTSLLDALEREISDRVTVTATGALTELGISNDFFVEAIAHRISNGGQLHEIELTLSSAGAAEYWIIGTSLLGTTTKLAF</sequence>
<dbReference type="RefSeq" id="WP_092591526.1">
    <property type="nucleotide sequence ID" value="NZ_FMWL01000012.1"/>
</dbReference>
<reference evidence="1 2" key="1">
    <citation type="submission" date="2016-10" db="EMBL/GenBank/DDBJ databases">
        <authorList>
            <person name="de Groot N.N."/>
        </authorList>
    </citation>
    <scope>NUCLEOTIDE SEQUENCE [LARGE SCALE GENOMIC DNA]</scope>
    <source>
        <strain evidence="1 2">DSM 2784</strain>
    </source>
</reference>
<evidence type="ECO:0000313" key="1">
    <source>
        <dbReference type="EMBL" id="SCZ80387.1"/>
    </source>
</evidence>
<keyword evidence="2" id="KW-1185">Reference proteome</keyword>
<evidence type="ECO:0008006" key="3">
    <source>
        <dbReference type="Google" id="ProtNLM"/>
    </source>
</evidence>
<dbReference type="OrthoDB" id="3304698at2"/>
<protein>
    <recommendedName>
        <fullName evidence="3">Phage minor structural protein, N-terminal region</fullName>
    </recommendedName>
</protein>